<proteinExistence type="predicted"/>
<dbReference type="Pfam" id="PF13306">
    <property type="entry name" value="LRR_5"/>
    <property type="match status" value="2"/>
</dbReference>
<dbReference type="PANTHER" id="PTHR45661">
    <property type="entry name" value="SURFACE ANTIGEN"/>
    <property type="match status" value="1"/>
</dbReference>
<reference evidence="1 2" key="1">
    <citation type="submission" date="2024-04" db="EMBL/GenBank/DDBJ databases">
        <title>Tritrichomonas musculus Genome.</title>
        <authorList>
            <person name="Alves-Ferreira E."/>
            <person name="Grigg M."/>
            <person name="Lorenzi H."/>
            <person name="Galac M."/>
        </authorList>
    </citation>
    <scope>NUCLEOTIDE SEQUENCE [LARGE SCALE GENOMIC DNA]</scope>
    <source>
        <strain evidence="1 2">EAF2021</strain>
    </source>
</reference>
<keyword evidence="2" id="KW-1185">Reference proteome</keyword>
<dbReference type="SUPFAM" id="SSF48403">
    <property type="entry name" value="Ankyrin repeat"/>
    <property type="match status" value="1"/>
</dbReference>
<dbReference type="SUPFAM" id="SSF52058">
    <property type="entry name" value="L domain-like"/>
    <property type="match status" value="1"/>
</dbReference>
<protein>
    <submittedName>
        <fullName evidence="1">Uncharacterized protein</fullName>
    </submittedName>
</protein>
<name>A0ABR2GQQ7_9EUKA</name>
<dbReference type="InterPro" id="IPR036770">
    <property type="entry name" value="Ankyrin_rpt-contain_sf"/>
</dbReference>
<dbReference type="Proteomes" id="UP001470230">
    <property type="component" value="Unassembled WGS sequence"/>
</dbReference>
<evidence type="ECO:0000313" key="1">
    <source>
        <dbReference type="EMBL" id="KAK8836278.1"/>
    </source>
</evidence>
<dbReference type="Gene3D" id="3.80.10.10">
    <property type="entry name" value="Ribonuclease Inhibitor"/>
    <property type="match status" value="2"/>
</dbReference>
<dbReference type="InterPro" id="IPR032675">
    <property type="entry name" value="LRR_dom_sf"/>
</dbReference>
<dbReference type="EMBL" id="JAPFFF010000067">
    <property type="protein sequence ID" value="KAK8836278.1"/>
    <property type="molecule type" value="Genomic_DNA"/>
</dbReference>
<dbReference type="InterPro" id="IPR053139">
    <property type="entry name" value="Surface_bspA-like"/>
</dbReference>
<sequence length="601" mass="68918">MEIDKIINERKEFYNHLMIFIETYDNVKDEFQNIIKVLEKQRILEDKIQTLEMHQLLYTIGDNHYRTPNFFDKLEKIIEYLIQNQKSSITDTEIYKIYKNNKMFLYFLIEKGFFQTYKIFKDICSNHEYAVYLYPILEQYLNYQYQHMIFKIYEKVDSKSSKNGENNSYICSLIRQDSVDYFITYVTRTNYPLSNSIQSIFETNSLLLKKPPTLIEYAAFFGSVQIIRYLVYSGIQLDSSIWIYAIHSKNAELIHFLEEKKVEPENYKKILKEAIKCHHNDIANYIIDNYFKKDMNHLINSFSSIITSSQNYYFYPDNARDIIFKSRNKNAFNISQISQSFTTITIPSFITKIGNNVFRGCSFLTNIVIPSSITSIGNGAFFKCSSLKQITIQSSILSIESYTFYKCSSLTDIIIPPSVTKIGTNAFGGCTSLTQISIPSSVSSIGNSIFSRCTSLKQIIIPSSLTSIADFAFFNCSSLTQISIPSSVTKIGDYAFNGCSLITQMKIPSSVISIGSNTFEGCTSLTQISFPSSVTSIGFYTFKGCCSLKQIIIPSSVTKIGYYIFSGCWQLTQISIPSSCKDILYNFEIPIQISNIKINFL</sequence>
<dbReference type="PANTHER" id="PTHR45661:SF3">
    <property type="entry name" value="IG-LIKE DOMAIN-CONTAINING PROTEIN"/>
    <property type="match status" value="1"/>
</dbReference>
<dbReference type="InterPro" id="IPR026906">
    <property type="entry name" value="LRR_5"/>
</dbReference>
<accession>A0ABR2GQQ7</accession>
<gene>
    <name evidence="1" type="ORF">M9Y10_039913</name>
</gene>
<comment type="caution">
    <text evidence="1">The sequence shown here is derived from an EMBL/GenBank/DDBJ whole genome shotgun (WGS) entry which is preliminary data.</text>
</comment>
<organism evidence="1 2">
    <name type="scientific">Tritrichomonas musculus</name>
    <dbReference type="NCBI Taxonomy" id="1915356"/>
    <lineage>
        <taxon>Eukaryota</taxon>
        <taxon>Metamonada</taxon>
        <taxon>Parabasalia</taxon>
        <taxon>Tritrichomonadida</taxon>
        <taxon>Tritrichomonadidae</taxon>
        <taxon>Tritrichomonas</taxon>
    </lineage>
</organism>
<evidence type="ECO:0000313" key="2">
    <source>
        <dbReference type="Proteomes" id="UP001470230"/>
    </source>
</evidence>